<name>A0AAV9VM46_9PEZI</name>
<dbReference type="SMART" id="SM00271">
    <property type="entry name" value="DnaJ"/>
    <property type="match status" value="1"/>
</dbReference>
<feature type="signal peptide" evidence="8">
    <location>
        <begin position="1"/>
        <end position="19"/>
    </location>
</feature>
<dbReference type="GO" id="GO:0012505">
    <property type="term" value="C:endomembrane system"/>
    <property type="evidence" value="ECO:0007669"/>
    <property type="project" value="UniProtKB-SubCell"/>
</dbReference>
<dbReference type="InterPro" id="IPR001623">
    <property type="entry name" value="DnaJ_domain"/>
</dbReference>
<evidence type="ECO:0000256" key="1">
    <source>
        <dbReference type="ARBA" id="ARBA00022692"/>
    </source>
</evidence>
<keyword evidence="4 7" id="KW-0472">Membrane</keyword>
<feature type="domain" description="J" evidence="9">
    <location>
        <begin position="42"/>
        <end position="131"/>
    </location>
</feature>
<reference evidence="10 11" key="1">
    <citation type="submission" date="2019-10" db="EMBL/GenBank/DDBJ databases">
        <authorList>
            <person name="Palmer J.M."/>
        </authorList>
    </citation>
    <scope>NUCLEOTIDE SEQUENCE [LARGE SCALE GENOMIC DNA]</scope>
    <source>
        <strain evidence="10 11">TWF730</strain>
    </source>
</reference>
<sequence>MKFANTLLLLGAAASLVAAWSKEDHEIFRLKDEVEATEGKLNFYEFLNAPSIYATQDELNKAYRKTSRQIHPDKFTSPSKLKAAGKTPTFYPPKSTYLPQTRKAADERFARLGLVANILRGPERERYDHFLRNGFPRWRGTGYYYSRVRPGLISVLLGLWVVIAGGAHYLVMRMNYSQQRKFMEGYINDARVAAWGNSNIGAGLNLDVLGDSGTPPPSSGAAAGNRKQRRAAKANGGSGTATPTAPVEKPQHVAKRKITSENGKVFMVTSLGDVSLMEEDEDGVMQEYLLDLEEIPKAQWGNTAMVTVPKRIVGWVLGKVGAGKGNGAKDALKDAPEVTIVEGENVDEVLEKKGLKKRNKGPAGRR</sequence>
<dbReference type="PANTHER" id="PTHR44653">
    <property type="entry name" value="DNAJ HOMOLOG SUBFAMILY C MEMBER 1"/>
    <property type="match status" value="1"/>
</dbReference>
<organism evidence="10 11">
    <name type="scientific">Orbilia blumenaviensis</name>
    <dbReference type="NCBI Taxonomy" id="1796055"/>
    <lineage>
        <taxon>Eukaryota</taxon>
        <taxon>Fungi</taxon>
        <taxon>Dikarya</taxon>
        <taxon>Ascomycota</taxon>
        <taxon>Pezizomycotina</taxon>
        <taxon>Orbiliomycetes</taxon>
        <taxon>Orbiliales</taxon>
        <taxon>Orbiliaceae</taxon>
        <taxon>Orbilia</taxon>
    </lineage>
</organism>
<dbReference type="AlphaFoldDB" id="A0AAV9VM46"/>
<dbReference type="PANTHER" id="PTHR44653:SF2">
    <property type="entry name" value="DNAJ HOMOLOG SUBFAMILY C MEMBER 1"/>
    <property type="match status" value="1"/>
</dbReference>
<evidence type="ECO:0000256" key="2">
    <source>
        <dbReference type="ARBA" id="ARBA00022729"/>
    </source>
</evidence>
<evidence type="ECO:0000256" key="8">
    <source>
        <dbReference type="SAM" id="SignalP"/>
    </source>
</evidence>
<evidence type="ECO:0000256" key="7">
    <source>
        <dbReference type="SAM" id="Phobius"/>
    </source>
</evidence>
<dbReference type="Proteomes" id="UP001373714">
    <property type="component" value="Unassembled WGS sequence"/>
</dbReference>
<protein>
    <recommendedName>
        <fullName evidence="9">J domain-containing protein</fullName>
    </recommendedName>
</protein>
<dbReference type="InterPro" id="IPR052606">
    <property type="entry name" value="DnaJ_domain_protein"/>
</dbReference>
<dbReference type="SUPFAM" id="SSF46565">
    <property type="entry name" value="Chaperone J-domain"/>
    <property type="match status" value="1"/>
</dbReference>
<keyword evidence="11" id="KW-1185">Reference proteome</keyword>
<evidence type="ECO:0000313" key="10">
    <source>
        <dbReference type="EMBL" id="KAK6362721.1"/>
    </source>
</evidence>
<comment type="subcellular location">
    <subcellularLocation>
        <location evidence="5">Endomembrane system</location>
        <topology evidence="5">Single-pass membrane protein</topology>
    </subcellularLocation>
</comment>
<accession>A0AAV9VM46</accession>
<dbReference type="Gene3D" id="1.10.287.110">
    <property type="entry name" value="DnaJ domain"/>
    <property type="match status" value="1"/>
</dbReference>
<keyword evidence="1 7" id="KW-0812">Transmembrane</keyword>
<dbReference type="EMBL" id="JAVHNS010000001">
    <property type="protein sequence ID" value="KAK6362721.1"/>
    <property type="molecule type" value="Genomic_DNA"/>
</dbReference>
<proteinExistence type="predicted"/>
<feature type="transmembrane region" description="Helical" evidence="7">
    <location>
        <begin position="151"/>
        <end position="171"/>
    </location>
</feature>
<evidence type="ECO:0000259" key="9">
    <source>
        <dbReference type="PROSITE" id="PS50076"/>
    </source>
</evidence>
<evidence type="ECO:0000256" key="5">
    <source>
        <dbReference type="ARBA" id="ARBA00037847"/>
    </source>
</evidence>
<gene>
    <name evidence="10" type="ORF">TWF730_000177</name>
</gene>
<evidence type="ECO:0000313" key="11">
    <source>
        <dbReference type="Proteomes" id="UP001373714"/>
    </source>
</evidence>
<keyword evidence="3 7" id="KW-1133">Transmembrane helix</keyword>
<feature type="chain" id="PRO_5043418171" description="J domain-containing protein" evidence="8">
    <location>
        <begin position="20"/>
        <end position="366"/>
    </location>
</feature>
<dbReference type="InterPro" id="IPR036869">
    <property type="entry name" value="J_dom_sf"/>
</dbReference>
<dbReference type="CDD" id="cd06257">
    <property type="entry name" value="DnaJ"/>
    <property type="match status" value="1"/>
</dbReference>
<dbReference type="PROSITE" id="PS50076">
    <property type="entry name" value="DNAJ_2"/>
    <property type="match status" value="1"/>
</dbReference>
<evidence type="ECO:0000256" key="6">
    <source>
        <dbReference type="SAM" id="MobiDB-lite"/>
    </source>
</evidence>
<keyword evidence="2 8" id="KW-0732">Signal</keyword>
<comment type="caution">
    <text evidence="10">The sequence shown here is derived from an EMBL/GenBank/DDBJ whole genome shotgun (WGS) entry which is preliminary data.</text>
</comment>
<evidence type="ECO:0000256" key="3">
    <source>
        <dbReference type="ARBA" id="ARBA00022989"/>
    </source>
</evidence>
<feature type="region of interest" description="Disordered" evidence="6">
    <location>
        <begin position="211"/>
        <end position="256"/>
    </location>
</feature>
<evidence type="ECO:0000256" key="4">
    <source>
        <dbReference type="ARBA" id="ARBA00023136"/>
    </source>
</evidence>